<dbReference type="InterPro" id="IPR037185">
    <property type="entry name" value="EmrE-like"/>
</dbReference>
<feature type="transmembrane region" description="Helical" evidence="2">
    <location>
        <begin position="39"/>
        <end position="59"/>
    </location>
</feature>
<keyword evidence="2" id="KW-1133">Transmembrane helix</keyword>
<feature type="transmembrane region" description="Helical" evidence="2">
    <location>
        <begin position="234"/>
        <end position="254"/>
    </location>
</feature>
<feature type="transmembrane region" description="Helical" evidence="2">
    <location>
        <begin position="144"/>
        <end position="166"/>
    </location>
</feature>
<evidence type="ECO:0000256" key="1">
    <source>
        <dbReference type="ARBA" id="ARBA00007362"/>
    </source>
</evidence>
<dbReference type="Pfam" id="PF00892">
    <property type="entry name" value="EamA"/>
    <property type="match status" value="2"/>
</dbReference>
<feature type="transmembrane region" description="Helical" evidence="2">
    <location>
        <begin position="93"/>
        <end position="114"/>
    </location>
</feature>
<feature type="domain" description="EamA" evidence="3">
    <location>
        <begin position="148"/>
        <end position="273"/>
    </location>
</feature>
<dbReference type="EMBL" id="JAUOZS010000001">
    <property type="protein sequence ID" value="MDT8902500.1"/>
    <property type="molecule type" value="Genomic_DNA"/>
</dbReference>
<feature type="transmembrane region" description="Helical" evidence="2">
    <location>
        <begin position="12"/>
        <end position="33"/>
    </location>
</feature>
<evidence type="ECO:0000259" key="3">
    <source>
        <dbReference type="Pfam" id="PF00892"/>
    </source>
</evidence>
<sequence>MNWLLGSGRTEHFRAIILLVITAVLWSSSGLLIKAVDWHPLAISGVRSLVAAAVIRFAFRRQPLNLSKVQITGALGYAAMVTLFVSANKMTTAANAIVLQYTAPIWVALFGAWFLKEKATILDWATIGLVFGGMTLFFQDQMEAGHLLGNLLAVGSGISLAVMALAMRSQKDASPFGSVLLGNTLAFLFGIPFLFHGNPGLGGLSAIVFLGIFQLGFSYVLYSLAIKHVTAIEATIITMIEPVLNPIWVFFLLGEAPGPWSLTGGAVILAAIVARYVFPAMKSSAKIQGAR</sequence>
<protein>
    <submittedName>
        <fullName evidence="4">DMT family transporter</fullName>
    </submittedName>
</protein>
<keyword evidence="5" id="KW-1185">Reference proteome</keyword>
<keyword evidence="2" id="KW-0472">Membrane</keyword>
<comment type="similarity">
    <text evidence="1">Belongs to the EamA transporter family.</text>
</comment>
<reference evidence="4 5" key="1">
    <citation type="submission" date="2023-07" db="EMBL/GenBank/DDBJ databases">
        <title>The novel representative of Negativicutes class, Anaeroselena agilis gen. nov. sp. nov.</title>
        <authorList>
            <person name="Prokofeva M.I."/>
            <person name="Elcheninov A.G."/>
            <person name="Klyukina A."/>
            <person name="Kublanov I.V."/>
            <person name="Frolov E.N."/>
            <person name="Podosokorskaya O.A."/>
        </authorList>
    </citation>
    <scope>NUCLEOTIDE SEQUENCE [LARGE SCALE GENOMIC DNA]</scope>
    <source>
        <strain evidence="4 5">4137-cl</strain>
    </source>
</reference>
<feature type="transmembrane region" description="Helical" evidence="2">
    <location>
        <begin position="201"/>
        <end position="222"/>
    </location>
</feature>
<dbReference type="RefSeq" id="WP_413780980.1">
    <property type="nucleotide sequence ID" value="NZ_JAUOZS010000001.1"/>
</dbReference>
<proteinExistence type="inferred from homology"/>
<feature type="transmembrane region" description="Helical" evidence="2">
    <location>
        <begin position="260"/>
        <end position="278"/>
    </location>
</feature>
<dbReference type="InterPro" id="IPR000620">
    <property type="entry name" value="EamA_dom"/>
</dbReference>
<keyword evidence="2" id="KW-0812">Transmembrane</keyword>
<evidence type="ECO:0000256" key="2">
    <source>
        <dbReference type="SAM" id="Phobius"/>
    </source>
</evidence>
<name>A0ABU3P1E2_9FIRM</name>
<dbReference type="SUPFAM" id="SSF103481">
    <property type="entry name" value="Multidrug resistance efflux transporter EmrE"/>
    <property type="match status" value="2"/>
</dbReference>
<evidence type="ECO:0000313" key="4">
    <source>
        <dbReference type="EMBL" id="MDT8902500.1"/>
    </source>
</evidence>
<accession>A0ABU3P1E2</accession>
<feature type="transmembrane region" description="Helical" evidence="2">
    <location>
        <begin position="71"/>
        <end position="87"/>
    </location>
</feature>
<organism evidence="4 5">
    <name type="scientific">Anaeroselena agilis</name>
    <dbReference type="NCBI Taxonomy" id="3063788"/>
    <lineage>
        <taxon>Bacteria</taxon>
        <taxon>Bacillati</taxon>
        <taxon>Bacillota</taxon>
        <taxon>Negativicutes</taxon>
        <taxon>Acetonemataceae</taxon>
        <taxon>Anaeroselena</taxon>
    </lineage>
</organism>
<dbReference type="Proteomes" id="UP001254848">
    <property type="component" value="Unassembled WGS sequence"/>
</dbReference>
<evidence type="ECO:0000313" key="5">
    <source>
        <dbReference type="Proteomes" id="UP001254848"/>
    </source>
</evidence>
<comment type="caution">
    <text evidence="4">The sequence shown here is derived from an EMBL/GenBank/DDBJ whole genome shotgun (WGS) entry which is preliminary data.</text>
</comment>
<feature type="domain" description="EamA" evidence="3">
    <location>
        <begin position="15"/>
        <end position="138"/>
    </location>
</feature>
<dbReference type="PANTHER" id="PTHR22911">
    <property type="entry name" value="ACYL-MALONYL CONDENSING ENZYME-RELATED"/>
    <property type="match status" value="1"/>
</dbReference>
<dbReference type="PANTHER" id="PTHR22911:SF79">
    <property type="entry name" value="MOBA-LIKE NTP TRANSFERASE DOMAIN-CONTAINING PROTEIN"/>
    <property type="match status" value="1"/>
</dbReference>
<gene>
    <name evidence="4" type="ORF">Q4T40_14715</name>
</gene>
<feature type="transmembrane region" description="Helical" evidence="2">
    <location>
        <begin position="178"/>
        <end position="195"/>
    </location>
</feature>